<accession>A0ABR8DRH6</accession>
<dbReference type="InterPro" id="IPR000866">
    <property type="entry name" value="AhpC/TSA"/>
</dbReference>
<dbReference type="PANTHER" id="PTHR42852">
    <property type="entry name" value="THIOL:DISULFIDE INTERCHANGE PROTEIN DSBE"/>
    <property type="match status" value="1"/>
</dbReference>
<dbReference type="InterPro" id="IPR050553">
    <property type="entry name" value="Thioredoxin_ResA/DsbE_sf"/>
</dbReference>
<keyword evidence="3" id="KW-1185">Reference proteome</keyword>
<dbReference type="Gene3D" id="3.40.30.10">
    <property type="entry name" value="Glutaredoxin"/>
    <property type="match status" value="1"/>
</dbReference>
<dbReference type="Pfam" id="PF17991">
    <property type="entry name" value="Thioredoxin_10"/>
    <property type="match status" value="1"/>
</dbReference>
<dbReference type="InterPro" id="IPR036249">
    <property type="entry name" value="Thioredoxin-like_sf"/>
</dbReference>
<dbReference type="Gene3D" id="2.60.120.260">
    <property type="entry name" value="Galactose-binding domain-like"/>
    <property type="match status" value="1"/>
</dbReference>
<gene>
    <name evidence="2" type="ORF">H6G97_21755</name>
</gene>
<dbReference type="InterPro" id="IPR013766">
    <property type="entry name" value="Thioredoxin_domain"/>
</dbReference>
<comment type="caution">
    <text evidence="2">The sequence shown here is derived from an EMBL/GenBank/DDBJ whole genome shotgun (WGS) entry which is preliminary data.</text>
</comment>
<protein>
    <submittedName>
        <fullName evidence="2">Thioredoxin family protein</fullName>
    </submittedName>
</protein>
<evidence type="ECO:0000313" key="3">
    <source>
        <dbReference type="Proteomes" id="UP000623440"/>
    </source>
</evidence>
<name>A0ABR8DRH6_9NOSO</name>
<evidence type="ECO:0000313" key="2">
    <source>
        <dbReference type="EMBL" id="MBD2532067.1"/>
    </source>
</evidence>
<dbReference type="SUPFAM" id="SSF52833">
    <property type="entry name" value="Thioredoxin-like"/>
    <property type="match status" value="1"/>
</dbReference>
<dbReference type="PANTHER" id="PTHR42852:SF13">
    <property type="entry name" value="PROTEIN DIPZ"/>
    <property type="match status" value="1"/>
</dbReference>
<dbReference type="EMBL" id="JACJSI010000048">
    <property type="protein sequence ID" value="MBD2532067.1"/>
    <property type="molecule type" value="Genomic_DNA"/>
</dbReference>
<dbReference type="CDD" id="cd03012">
    <property type="entry name" value="TlpA_like_DipZ_like"/>
    <property type="match status" value="1"/>
</dbReference>
<dbReference type="InterPro" id="IPR041017">
    <property type="entry name" value="Thioredoxin_10"/>
</dbReference>
<dbReference type="Pfam" id="PF00578">
    <property type="entry name" value="AhpC-TSA"/>
    <property type="match status" value="1"/>
</dbReference>
<dbReference type="Proteomes" id="UP000623440">
    <property type="component" value="Unassembled WGS sequence"/>
</dbReference>
<reference evidence="2 3" key="1">
    <citation type="journal article" date="2020" name="ISME J.">
        <title>Comparative genomics reveals insights into cyanobacterial evolution and habitat adaptation.</title>
        <authorList>
            <person name="Chen M.Y."/>
            <person name="Teng W.K."/>
            <person name="Zhao L."/>
            <person name="Hu C.X."/>
            <person name="Zhou Y.K."/>
            <person name="Han B.P."/>
            <person name="Song L.R."/>
            <person name="Shu W.S."/>
        </authorList>
    </citation>
    <scope>NUCLEOTIDE SEQUENCE [LARGE SCALE GENOMIC DNA]</scope>
    <source>
        <strain evidence="2 3">FACHB-838</strain>
    </source>
</reference>
<sequence>MSAPHTPMVMARTWSSRRELSRFFNSIGSIRTQRQGGQCVSKKINHNRRYFLTTMLKTIAATQLGMIGCTTQQATSATAELPIEGELPSLVGAIAWLNSQPLTVDELRGKIVLINFWTYTCINWLRQLPYVRAWAEKYKDQGLVVIGIHTPEFEFEKNIDNVRRASTEMKIDYPIAVDNNYAVWRAFENHYWPALYFIDTQGRIRHHQFGEGEYEQSEKVIQQLLSEPGTSRVGQGMVKVDARGFEAAADWNSLKSPENYLGYERTENFASPGGAVLNKPRLYTAPPQLKPNQWALSGDWTIGRQAIVLNKSGGRIAYRFHARDLHLVMGPVERGTSVRFRVLVDGQPAVAARGLDIDVRGEGAATEQRLYQLVRQPKPITDRQFEIEFLDSGVEVFAFTFG</sequence>
<dbReference type="PROSITE" id="PS51352">
    <property type="entry name" value="THIOREDOXIN_2"/>
    <property type="match status" value="1"/>
</dbReference>
<organism evidence="2 3">
    <name type="scientific">Nostoc flagelliforme FACHB-838</name>
    <dbReference type="NCBI Taxonomy" id="2692904"/>
    <lineage>
        <taxon>Bacteria</taxon>
        <taxon>Bacillati</taxon>
        <taxon>Cyanobacteriota</taxon>
        <taxon>Cyanophyceae</taxon>
        <taxon>Nostocales</taxon>
        <taxon>Nostocaceae</taxon>
        <taxon>Nostoc</taxon>
    </lineage>
</organism>
<proteinExistence type="predicted"/>
<feature type="domain" description="Thioredoxin" evidence="1">
    <location>
        <begin position="68"/>
        <end position="226"/>
    </location>
</feature>
<evidence type="ECO:0000259" key="1">
    <source>
        <dbReference type="PROSITE" id="PS51352"/>
    </source>
</evidence>